<organism evidence="4 5">
    <name type="scientific">Pseudaeromonas paramecii</name>
    <dbReference type="NCBI Taxonomy" id="2138166"/>
    <lineage>
        <taxon>Bacteria</taxon>
        <taxon>Pseudomonadati</taxon>
        <taxon>Pseudomonadota</taxon>
        <taxon>Gammaproteobacteria</taxon>
        <taxon>Aeromonadales</taxon>
        <taxon>Aeromonadaceae</taxon>
        <taxon>Pseudaeromonas</taxon>
    </lineage>
</organism>
<gene>
    <name evidence="4" type="ORF">GCM10023095_07760</name>
</gene>
<comment type="caution">
    <text evidence="4">The sequence shown here is derived from an EMBL/GenBank/DDBJ whole genome shotgun (WGS) entry which is preliminary data.</text>
</comment>
<dbReference type="PANTHER" id="PTHR30432">
    <property type="entry name" value="TRANSCRIPTIONAL REGULATOR MODE"/>
    <property type="match status" value="1"/>
</dbReference>
<dbReference type="Gene3D" id="2.40.50.100">
    <property type="match status" value="2"/>
</dbReference>
<dbReference type="InterPro" id="IPR008995">
    <property type="entry name" value="Mo/tungstate-bd_C_term_dom"/>
</dbReference>
<dbReference type="PANTHER" id="PTHR30432:SF1">
    <property type="entry name" value="DNA-BINDING TRANSCRIPTIONAL DUAL REGULATOR MODE"/>
    <property type="match status" value="1"/>
</dbReference>
<protein>
    <recommendedName>
        <fullName evidence="3">Mop domain-containing protein</fullName>
    </recommendedName>
</protein>
<evidence type="ECO:0000259" key="3">
    <source>
        <dbReference type="PROSITE" id="PS51866"/>
    </source>
</evidence>
<dbReference type="NCBIfam" id="TIGR00638">
    <property type="entry name" value="Mop"/>
    <property type="match status" value="2"/>
</dbReference>
<evidence type="ECO:0000256" key="2">
    <source>
        <dbReference type="PROSITE-ProRule" id="PRU01213"/>
    </source>
</evidence>
<dbReference type="Pfam" id="PF03459">
    <property type="entry name" value="TOBE"/>
    <property type="match status" value="2"/>
</dbReference>
<dbReference type="InterPro" id="IPR005116">
    <property type="entry name" value="Transp-assoc_OB_typ1"/>
</dbReference>
<evidence type="ECO:0000256" key="1">
    <source>
        <dbReference type="ARBA" id="ARBA00022505"/>
    </source>
</evidence>
<dbReference type="InterPro" id="IPR004606">
    <property type="entry name" value="Mop_domain"/>
</dbReference>
<name>A0ABP8Q288_9GAMM</name>
<keyword evidence="5" id="KW-1185">Reference proteome</keyword>
<dbReference type="EMBL" id="BAABFC010000004">
    <property type="protein sequence ID" value="GAA4495078.1"/>
    <property type="molecule type" value="Genomic_DNA"/>
</dbReference>
<reference evidence="5" key="1">
    <citation type="journal article" date="2019" name="Int. J. Syst. Evol. Microbiol.">
        <title>The Global Catalogue of Microorganisms (GCM) 10K type strain sequencing project: providing services to taxonomists for standard genome sequencing and annotation.</title>
        <authorList>
            <consortium name="The Broad Institute Genomics Platform"/>
            <consortium name="The Broad Institute Genome Sequencing Center for Infectious Disease"/>
            <person name="Wu L."/>
            <person name="Ma J."/>
        </authorList>
    </citation>
    <scope>NUCLEOTIDE SEQUENCE [LARGE SCALE GENOMIC DNA]</scope>
    <source>
        <strain evidence="5">JCM 32226</strain>
    </source>
</reference>
<dbReference type="PROSITE" id="PS51866">
    <property type="entry name" value="MOP"/>
    <property type="match status" value="2"/>
</dbReference>
<dbReference type="InterPro" id="IPR051815">
    <property type="entry name" value="Molybdate_resp_trans_reg"/>
</dbReference>
<sequence>MSISARNVFEGKISAITEGPVHAEVSLTTDGGDTIVAVVTETSVKTLGLAVGKVAKAFVKAPGIMVLADESGLRFSARNHLSGSVSAVVPGAVNSEVVVTLPGGSQVKAVVTNEAVAEMQLTAGKHASVLFKASQVILGVPV</sequence>
<dbReference type="RefSeq" id="WP_345010248.1">
    <property type="nucleotide sequence ID" value="NZ_BAABFC010000004.1"/>
</dbReference>
<accession>A0ABP8Q288</accession>
<evidence type="ECO:0000313" key="4">
    <source>
        <dbReference type="EMBL" id="GAA4495078.1"/>
    </source>
</evidence>
<dbReference type="Proteomes" id="UP001501321">
    <property type="component" value="Unassembled WGS sequence"/>
</dbReference>
<dbReference type="SUPFAM" id="SSF50331">
    <property type="entry name" value="MOP-like"/>
    <property type="match status" value="2"/>
</dbReference>
<feature type="domain" description="Mop" evidence="3">
    <location>
        <begin position="2"/>
        <end position="68"/>
    </location>
</feature>
<evidence type="ECO:0000313" key="5">
    <source>
        <dbReference type="Proteomes" id="UP001501321"/>
    </source>
</evidence>
<keyword evidence="1 2" id="KW-0500">Molybdenum</keyword>
<feature type="domain" description="Mop" evidence="3">
    <location>
        <begin position="74"/>
        <end position="140"/>
    </location>
</feature>
<proteinExistence type="predicted"/>